<accession>A0A4Y9ZP02</accession>
<dbReference type="EMBL" id="SFCI01001696">
    <property type="protein sequence ID" value="TFY75159.1"/>
    <property type="molecule type" value="Genomic_DNA"/>
</dbReference>
<dbReference type="AlphaFoldDB" id="A0A4Y9ZP02"/>
<sequence>MSSRYSLYLVEFERDVDGNKVPDPVWGYKFTQRSQEARLEYRRNLVKGREPMRELPDHIRADPRFPYRKPPRWQYGLAFTNEQLMDCVARFKIPLMDVPADEHGIRLSDAILKVNKLLTVTCQMVIHITVPIDVENSWMVCLYDNHNWWSEQLVEEEEEEVVDIVRQALNINLPLQWYYDSRQP</sequence>
<protein>
    <submittedName>
        <fullName evidence="1">Uncharacterized protein</fullName>
    </submittedName>
</protein>
<evidence type="ECO:0000313" key="2">
    <source>
        <dbReference type="Proteomes" id="UP000298061"/>
    </source>
</evidence>
<organism evidence="1 2">
    <name type="scientific">Hericium alpestre</name>
    <dbReference type="NCBI Taxonomy" id="135208"/>
    <lineage>
        <taxon>Eukaryota</taxon>
        <taxon>Fungi</taxon>
        <taxon>Dikarya</taxon>
        <taxon>Basidiomycota</taxon>
        <taxon>Agaricomycotina</taxon>
        <taxon>Agaricomycetes</taxon>
        <taxon>Russulales</taxon>
        <taxon>Hericiaceae</taxon>
        <taxon>Hericium</taxon>
    </lineage>
</organism>
<proteinExistence type="predicted"/>
<gene>
    <name evidence="1" type="ORF">EWM64_g8853</name>
</gene>
<comment type="caution">
    <text evidence="1">The sequence shown here is derived from an EMBL/GenBank/DDBJ whole genome shotgun (WGS) entry which is preliminary data.</text>
</comment>
<dbReference type="Proteomes" id="UP000298061">
    <property type="component" value="Unassembled WGS sequence"/>
</dbReference>
<dbReference type="OrthoDB" id="3266090at2759"/>
<reference evidence="1 2" key="1">
    <citation type="submission" date="2019-02" db="EMBL/GenBank/DDBJ databases">
        <title>Genome sequencing of the rare red list fungi Hericium alpestre (H. flagellum).</title>
        <authorList>
            <person name="Buettner E."/>
            <person name="Kellner H."/>
        </authorList>
    </citation>
    <scope>NUCLEOTIDE SEQUENCE [LARGE SCALE GENOMIC DNA]</scope>
    <source>
        <strain evidence="1 2">DSM 108284</strain>
    </source>
</reference>
<name>A0A4Y9ZP02_9AGAM</name>
<keyword evidence="2" id="KW-1185">Reference proteome</keyword>
<evidence type="ECO:0000313" key="1">
    <source>
        <dbReference type="EMBL" id="TFY75159.1"/>
    </source>
</evidence>